<comment type="caution">
    <text evidence="2">The sequence shown here is derived from an EMBL/GenBank/DDBJ whole genome shotgun (WGS) entry which is preliminary data.</text>
</comment>
<name>A0A164EM79_9CRUS</name>
<evidence type="ECO:0000256" key="1">
    <source>
        <dbReference type="SAM" id="MobiDB-lite"/>
    </source>
</evidence>
<gene>
    <name evidence="2" type="ORF">APZ42_008472</name>
</gene>
<proteinExistence type="predicted"/>
<evidence type="ECO:0008006" key="4">
    <source>
        <dbReference type="Google" id="ProtNLM"/>
    </source>
</evidence>
<dbReference type="Proteomes" id="UP000076858">
    <property type="component" value="Unassembled WGS sequence"/>
</dbReference>
<evidence type="ECO:0000313" key="2">
    <source>
        <dbReference type="EMBL" id="KZR96922.1"/>
    </source>
</evidence>
<protein>
    <recommendedName>
        <fullName evidence="4">BED-type domain-containing protein</fullName>
    </recommendedName>
</protein>
<dbReference type="AlphaFoldDB" id="A0A164EM79"/>
<reference evidence="2 3" key="1">
    <citation type="submission" date="2016-03" db="EMBL/GenBank/DDBJ databases">
        <title>EvidentialGene: Evidence-directed Construction of Genes on Genomes.</title>
        <authorList>
            <person name="Gilbert D.G."/>
            <person name="Choi J.-H."/>
            <person name="Mockaitis K."/>
            <person name="Colbourne J."/>
            <person name="Pfrender M."/>
        </authorList>
    </citation>
    <scope>NUCLEOTIDE SEQUENCE [LARGE SCALE GENOMIC DNA]</scope>
    <source>
        <strain evidence="2 3">Xinb3</strain>
        <tissue evidence="2">Complete organism</tissue>
    </source>
</reference>
<organism evidence="2 3">
    <name type="scientific">Daphnia magna</name>
    <dbReference type="NCBI Taxonomy" id="35525"/>
    <lineage>
        <taxon>Eukaryota</taxon>
        <taxon>Metazoa</taxon>
        <taxon>Ecdysozoa</taxon>
        <taxon>Arthropoda</taxon>
        <taxon>Crustacea</taxon>
        <taxon>Branchiopoda</taxon>
        <taxon>Diplostraca</taxon>
        <taxon>Cladocera</taxon>
        <taxon>Anomopoda</taxon>
        <taxon>Daphniidae</taxon>
        <taxon>Daphnia</taxon>
    </lineage>
</organism>
<keyword evidence="3" id="KW-1185">Reference proteome</keyword>
<feature type="region of interest" description="Disordered" evidence="1">
    <location>
        <begin position="1"/>
        <end position="29"/>
    </location>
</feature>
<feature type="compositionally biased region" description="Acidic residues" evidence="1">
    <location>
        <begin position="1"/>
        <end position="15"/>
    </location>
</feature>
<evidence type="ECO:0000313" key="3">
    <source>
        <dbReference type="Proteomes" id="UP000076858"/>
    </source>
</evidence>
<dbReference type="EMBL" id="LRGB01023250">
    <property type="protein sequence ID" value="KZR96922.1"/>
    <property type="molecule type" value="Genomic_DNA"/>
</dbReference>
<sequence length="91" mass="10022">MISIELEDSDQECDELQSKSGKSIPEGKQSKYNYCKSTFVVNGTGTMSKHIYTKHPNKIDNTNQNTLDIKGTVASSERAFSKAKMSSASPE</sequence>
<accession>A0A164EM79</accession>